<gene>
    <name evidence="2" type="ORF">ACFQ4B_23525</name>
</gene>
<dbReference type="Gene3D" id="3.40.50.1240">
    <property type="entry name" value="Phosphoglycerate mutase-like"/>
    <property type="match status" value="1"/>
</dbReference>
<dbReference type="InterPro" id="IPR051695">
    <property type="entry name" value="Phosphoglycerate_Mutase"/>
</dbReference>
<dbReference type="RefSeq" id="WP_345589125.1">
    <property type="nucleotide sequence ID" value="NZ_BAABJG010000015.1"/>
</dbReference>
<dbReference type="InterPro" id="IPR029033">
    <property type="entry name" value="His_PPase_superfam"/>
</dbReference>
<dbReference type="SMART" id="SM00855">
    <property type="entry name" value="PGAM"/>
    <property type="match status" value="1"/>
</dbReference>
<evidence type="ECO:0000313" key="2">
    <source>
        <dbReference type="EMBL" id="MFD1223095.1"/>
    </source>
</evidence>
<organism evidence="2 3">
    <name type="scientific">Paenibacillus vulneris</name>
    <dbReference type="NCBI Taxonomy" id="1133364"/>
    <lineage>
        <taxon>Bacteria</taxon>
        <taxon>Bacillati</taxon>
        <taxon>Bacillota</taxon>
        <taxon>Bacilli</taxon>
        <taxon>Bacillales</taxon>
        <taxon>Paenibacillaceae</taxon>
        <taxon>Paenibacillus</taxon>
    </lineage>
</organism>
<dbReference type="PANTHER" id="PTHR46517">
    <property type="entry name" value="FRUCTOSE-2,6-BISPHOSPHATASE TIGAR"/>
    <property type="match status" value="1"/>
</dbReference>
<dbReference type="SUPFAM" id="SSF53254">
    <property type="entry name" value="Phosphoglycerate mutase-like"/>
    <property type="match status" value="1"/>
</dbReference>
<dbReference type="EMBL" id="JBHTLU010000031">
    <property type="protein sequence ID" value="MFD1223095.1"/>
    <property type="molecule type" value="Genomic_DNA"/>
</dbReference>
<evidence type="ECO:0000313" key="3">
    <source>
        <dbReference type="Proteomes" id="UP001597180"/>
    </source>
</evidence>
<proteinExistence type="predicted"/>
<dbReference type="Proteomes" id="UP001597180">
    <property type="component" value="Unassembled WGS sequence"/>
</dbReference>
<comment type="caution">
    <text evidence="2">The sequence shown here is derived from an EMBL/GenBank/DDBJ whole genome shotgun (WGS) entry which is preliminary data.</text>
</comment>
<keyword evidence="1" id="KW-0378">Hydrolase</keyword>
<evidence type="ECO:0000256" key="1">
    <source>
        <dbReference type="ARBA" id="ARBA00022801"/>
    </source>
</evidence>
<dbReference type="InterPro" id="IPR013078">
    <property type="entry name" value="His_Pase_superF_clade-1"/>
</dbReference>
<accession>A0ABW3UU97</accession>
<name>A0ABW3UU97_9BACL</name>
<reference evidence="3" key="1">
    <citation type="journal article" date="2019" name="Int. J. Syst. Evol. Microbiol.">
        <title>The Global Catalogue of Microorganisms (GCM) 10K type strain sequencing project: providing services to taxonomists for standard genome sequencing and annotation.</title>
        <authorList>
            <consortium name="The Broad Institute Genomics Platform"/>
            <consortium name="The Broad Institute Genome Sequencing Center for Infectious Disease"/>
            <person name="Wu L."/>
            <person name="Ma J."/>
        </authorList>
    </citation>
    <scope>NUCLEOTIDE SEQUENCE [LARGE SCALE GENOMIC DNA]</scope>
    <source>
        <strain evidence="3">CCUG 53270</strain>
    </source>
</reference>
<sequence>MSTTIYLVRHAKKEKGIGDVPLTFEGVKQAQMTASHFRSMSITKLLCSPLARAKQTAQCIAEGIILPVIEDIRLRERANWGDLPGQSFEEFAAMWDHCTKDRDFIPAIGDSAKIAGERLSSFLVEMSIEFPQGPIIAVTHGGLITDFLVHVCSQIELNQWHPHFLKEQSKLVPECSITKLICRDGTFQLVDFANVSHLE</sequence>
<keyword evidence="3" id="KW-1185">Reference proteome</keyword>
<protein>
    <submittedName>
        <fullName evidence="2">Histidine phosphatase family protein</fullName>
    </submittedName>
</protein>
<dbReference type="PANTHER" id="PTHR46517:SF1">
    <property type="entry name" value="FRUCTOSE-2,6-BISPHOSPHATASE TIGAR"/>
    <property type="match status" value="1"/>
</dbReference>
<dbReference type="Pfam" id="PF00300">
    <property type="entry name" value="His_Phos_1"/>
    <property type="match status" value="1"/>
</dbReference>
<dbReference type="CDD" id="cd07067">
    <property type="entry name" value="HP_PGM_like"/>
    <property type="match status" value="1"/>
</dbReference>